<dbReference type="GO" id="GO:0005737">
    <property type="term" value="C:cytoplasm"/>
    <property type="evidence" value="ECO:0007669"/>
    <property type="project" value="TreeGrafter"/>
</dbReference>
<dbReference type="InterPro" id="IPR036570">
    <property type="entry name" value="HORMA_dom_sf"/>
</dbReference>
<dbReference type="PANTHER" id="PTHR11842:SF11">
    <property type="entry name" value="MITOTIC SPINDLE ASSEMBLY CHECKPOINT PROTEIN MAD2A"/>
    <property type="match status" value="1"/>
</dbReference>
<keyword evidence="3" id="KW-0132">Cell division</keyword>
<dbReference type="GO" id="GO:0007094">
    <property type="term" value="P:mitotic spindle assembly checkpoint signaling"/>
    <property type="evidence" value="ECO:0007669"/>
    <property type="project" value="EnsemblFungi"/>
</dbReference>
<dbReference type="STRING" id="1266660.A0A1G4JDL5"/>
<dbReference type="SUPFAM" id="SSF56019">
    <property type="entry name" value="The spindle assembly checkpoint protein mad2"/>
    <property type="match status" value="1"/>
</dbReference>
<accession>A0A1G4JDL5</accession>
<evidence type="ECO:0000256" key="4">
    <source>
        <dbReference type="ARBA" id="ARBA00022776"/>
    </source>
</evidence>
<evidence type="ECO:0000256" key="5">
    <source>
        <dbReference type="ARBA" id="ARBA00023242"/>
    </source>
</evidence>
<evidence type="ECO:0000256" key="6">
    <source>
        <dbReference type="ARBA" id="ARBA00023306"/>
    </source>
</evidence>
<keyword evidence="6" id="KW-0131">Cell cycle</keyword>
<dbReference type="OrthoDB" id="1806at2759"/>
<evidence type="ECO:0000313" key="8">
    <source>
        <dbReference type="EMBL" id="SCU88142.1"/>
    </source>
</evidence>
<dbReference type="AlphaFoldDB" id="A0A1G4JDL5"/>
<dbReference type="GO" id="GO:1902499">
    <property type="term" value="P:positive regulation of protein autoubiquitination"/>
    <property type="evidence" value="ECO:0007669"/>
    <property type="project" value="EnsemblFungi"/>
</dbReference>
<keyword evidence="4" id="KW-0498">Mitosis</keyword>
<evidence type="ECO:0000256" key="1">
    <source>
        <dbReference type="ARBA" id="ARBA00004123"/>
    </source>
</evidence>
<dbReference type="GO" id="GO:1990333">
    <property type="term" value="C:mitotic checkpoint complex, CDC20-MAD2 subcomplex"/>
    <property type="evidence" value="ECO:0007669"/>
    <property type="project" value="EnsemblFungi"/>
</dbReference>
<dbReference type="GO" id="GO:0005654">
    <property type="term" value="C:nucleoplasm"/>
    <property type="evidence" value="ECO:0007669"/>
    <property type="project" value="TreeGrafter"/>
</dbReference>
<keyword evidence="9" id="KW-1185">Reference proteome</keyword>
<dbReference type="FunFam" id="3.30.900.10:FF:000002">
    <property type="entry name" value="Mitotic spindle assembly checkpoint protein MAD2A"/>
    <property type="match status" value="1"/>
</dbReference>
<evidence type="ECO:0000256" key="3">
    <source>
        <dbReference type="ARBA" id="ARBA00022618"/>
    </source>
</evidence>
<keyword evidence="5" id="KW-0539">Nucleus</keyword>
<dbReference type="InterPro" id="IPR045091">
    <property type="entry name" value="Mad2-like"/>
</dbReference>
<protein>
    <submittedName>
        <fullName evidence="8">LADA_0E08438g1_1</fullName>
    </submittedName>
</protein>
<feature type="domain" description="HORMA" evidence="7">
    <location>
        <begin position="8"/>
        <end position="199"/>
    </location>
</feature>
<dbReference type="EMBL" id="LT598455">
    <property type="protein sequence ID" value="SCU88142.1"/>
    <property type="molecule type" value="Genomic_DNA"/>
</dbReference>
<evidence type="ECO:0000313" key="9">
    <source>
        <dbReference type="Proteomes" id="UP000190274"/>
    </source>
</evidence>
<name>A0A1G4JDL5_9SACH</name>
<dbReference type="PROSITE" id="PS50815">
    <property type="entry name" value="HORMA"/>
    <property type="match status" value="1"/>
</dbReference>
<dbReference type="Pfam" id="PF02301">
    <property type="entry name" value="HORMA"/>
    <property type="match status" value="1"/>
</dbReference>
<dbReference type="Gene3D" id="3.30.900.10">
    <property type="entry name" value="HORMA domain"/>
    <property type="match status" value="1"/>
</dbReference>
<dbReference type="GO" id="GO:0051301">
    <property type="term" value="P:cell division"/>
    <property type="evidence" value="ECO:0007669"/>
    <property type="project" value="UniProtKB-KW"/>
</dbReference>
<comment type="similarity">
    <text evidence="2">Belongs to the MAD2 family.</text>
</comment>
<evidence type="ECO:0000256" key="2">
    <source>
        <dbReference type="ARBA" id="ARBA00010348"/>
    </source>
</evidence>
<organism evidence="8 9">
    <name type="scientific">Lachancea dasiensis</name>
    <dbReference type="NCBI Taxonomy" id="1072105"/>
    <lineage>
        <taxon>Eukaryota</taxon>
        <taxon>Fungi</taxon>
        <taxon>Dikarya</taxon>
        <taxon>Ascomycota</taxon>
        <taxon>Saccharomycotina</taxon>
        <taxon>Saccharomycetes</taxon>
        <taxon>Saccharomycetales</taxon>
        <taxon>Saccharomycetaceae</taxon>
        <taxon>Lachancea</taxon>
    </lineage>
</organism>
<comment type="subcellular location">
    <subcellularLocation>
        <location evidence="1">Nucleus</location>
    </subcellularLocation>
</comment>
<dbReference type="InterPro" id="IPR003511">
    <property type="entry name" value="HORMA_dom"/>
</dbReference>
<dbReference type="PANTHER" id="PTHR11842">
    <property type="entry name" value="MITOTIC SPINDLE ASSEMBLY CHECKPOINT PROTEIN MAD2"/>
    <property type="match status" value="1"/>
</dbReference>
<dbReference type="GO" id="GO:0000776">
    <property type="term" value="C:kinetochore"/>
    <property type="evidence" value="ECO:0007669"/>
    <property type="project" value="EnsemblFungi"/>
</dbReference>
<proteinExistence type="inferred from homology"/>
<dbReference type="GO" id="GO:0044774">
    <property type="term" value="P:mitotic DNA integrity checkpoint signaling"/>
    <property type="evidence" value="ECO:0007669"/>
    <property type="project" value="EnsemblFungi"/>
</dbReference>
<gene>
    <name evidence="8" type="ORF">LADA_0E08438G</name>
</gene>
<dbReference type="Proteomes" id="UP000190274">
    <property type="component" value="Chromosome E"/>
</dbReference>
<sequence length="209" mass="23925">MSSQLSLKGSTRTVTEFFEYSINSILYQRAVYPSEDFVAVRKYDLNLLKTHDDELKTYIRQILQQVHRWLLGGKCNKLVLCIVDKPSCEIVERWEFDVEHTAQGTEEGANGDQAQLNSNQDETQKQIRALMRQITASVTFLPELDDGEDNYTFNVLAYTDANAKVPLEWADSSPAEIADSEKVQFRSFSTNDHQVRTQVCYRVQPSSKS</sequence>
<reference evidence="9" key="1">
    <citation type="submission" date="2016-03" db="EMBL/GenBank/DDBJ databases">
        <authorList>
            <person name="Devillers H."/>
        </authorList>
    </citation>
    <scope>NUCLEOTIDE SEQUENCE [LARGE SCALE GENOMIC DNA]</scope>
</reference>
<evidence type="ECO:0000259" key="7">
    <source>
        <dbReference type="PROSITE" id="PS50815"/>
    </source>
</evidence>